<dbReference type="Pfam" id="PF13185">
    <property type="entry name" value="GAF_2"/>
    <property type="match status" value="1"/>
</dbReference>
<evidence type="ECO:0000259" key="12">
    <source>
        <dbReference type="PROSITE" id="PS50110"/>
    </source>
</evidence>
<keyword evidence="8" id="KW-0902">Two-component regulatory system</keyword>
<dbReference type="PANTHER" id="PTHR43065">
    <property type="entry name" value="SENSOR HISTIDINE KINASE"/>
    <property type="match status" value="1"/>
</dbReference>
<dbReference type="SMART" id="SM00388">
    <property type="entry name" value="HisKA"/>
    <property type="match status" value="1"/>
</dbReference>
<name>A0A8J7LY74_9BACT</name>
<evidence type="ECO:0000256" key="3">
    <source>
        <dbReference type="ARBA" id="ARBA00022553"/>
    </source>
</evidence>
<keyword evidence="10" id="KW-1133">Transmembrane helix</keyword>
<evidence type="ECO:0000256" key="8">
    <source>
        <dbReference type="ARBA" id="ARBA00023012"/>
    </source>
</evidence>
<dbReference type="CDD" id="cd12915">
    <property type="entry name" value="PDC2_DGC_like"/>
    <property type="match status" value="1"/>
</dbReference>
<keyword evidence="10" id="KW-0472">Membrane</keyword>
<dbReference type="PROSITE" id="PS50110">
    <property type="entry name" value="RESPONSE_REGULATORY"/>
    <property type="match status" value="1"/>
</dbReference>
<dbReference type="SUPFAM" id="SSF55874">
    <property type="entry name" value="ATPase domain of HSP90 chaperone/DNA topoisomerase II/histidine kinase"/>
    <property type="match status" value="1"/>
</dbReference>
<organism evidence="15 16">
    <name type="scientific">Geomesophilobacter sediminis</name>
    <dbReference type="NCBI Taxonomy" id="2798584"/>
    <lineage>
        <taxon>Bacteria</taxon>
        <taxon>Pseudomonadati</taxon>
        <taxon>Thermodesulfobacteriota</taxon>
        <taxon>Desulfuromonadia</taxon>
        <taxon>Geobacterales</taxon>
        <taxon>Geobacteraceae</taxon>
        <taxon>Geomesophilobacter</taxon>
    </lineage>
</organism>
<feature type="domain" description="PAS" evidence="13">
    <location>
        <begin position="337"/>
        <end position="400"/>
    </location>
</feature>
<evidence type="ECO:0000256" key="7">
    <source>
        <dbReference type="ARBA" id="ARBA00022840"/>
    </source>
</evidence>
<dbReference type="GO" id="GO:0000155">
    <property type="term" value="F:phosphorelay sensor kinase activity"/>
    <property type="evidence" value="ECO:0007669"/>
    <property type="project" value="InterPro"/>
</dbReference>
<evidence type="ECO:0000259" key="13">
    <source>
        <dbReference type="PROSITE" id="PS50112"/>
    </source>
</evidence>
<dbReference type="InterPro" id="IPR005467">
    <property type="entry name" value="His_kinase_dom"/>
</dbReference>
<evidence type="ECO:0000259" key="11">
    <source>
        <dbReference type="PROSITE" id="PS50109"/>
    </source>
</evidence>
<feature type="domain" description="PAC" evidence="14">
    <location>
        <begin position="402"/>
        <end position="452"/>
    </location>
</feature>
<dbReference type="EC" id="2.7.13.3" evidence="2"/>
<keyword evidence="10" id="KW-0812">Transmembrane</keyword>
<dbReference type="SMART" id="SM00448">
    <property type="entry name" value="REC"/>
    <property type="match status" value="1"/>
</dbReference>
<accession>A0A8J7LY74</accession>
<dbReference type="SMART" id="SM00091">
    <property type="entry name" value="PAS"/>
    <property type="match status" value="1"/>
</dbReference>
<keyword evidence="7" id="KW-0067">ATP-binding</keyword>
<dbReference type="Pfam" id="PF00512">
    <property type="entry name" value="HisKA"/>
    <property type="match status" value="1"/>
</dbReference>
<dbReference type="InterPro" id="IPR003661">
    <property type="entry name" value="HisK_dim/P_dom"/>
</dbReference>
<dbReference type="PANTHER" id="PTHR43065:SF46">
    <property type="entry name" value="C4-DICARBOXYLATE TRANSPORT SENSOR PROTEIN DCTB"/>
    <property type="match status" value="1"/>
</dbReference>
<dbReference type="Gene3D" id="1.10.287.130">
    <property type="match status" value="1"/>
</dbReference>
<dbReference type="Pfam" id="PF02518">
    <property type="entry name" value="HATPase_c"/>
    <property type="match status" value="1"/>
</dbReference>
<evidence type="ECO:0000256" key="1">
    <source>
        <dbReference type="ARBA" id="ARBA00000085"/>
    </source>
</evidence>
<dbReference type="SUPFAM" id="SSF55781">
    <property type="entry name" value="GAF domain-like"/>
    <property type="match status" value="1"/>
</dbReference>
<dbReference type="CDD" id="cd12914">
    <property type="entry name" value="PDC1_DGC_like"/>
    <property type="match status" value="1"/>
</dbReference>
<evidence type="ECO:0000256" key="10">
    <source>
        <dbReference type="SAM" id="Phobius"/>
    </source>
</evidence>
<dbReference type="InterPro" id="IPR029016">
    <property type="entry name" value="GAF-like_dom_sf"/>
</dbReference>
<keyword evidence="5" id="KW-0547">Nucleotide-binding</keyword>
<keyword evidence="3 9" id="KW-0597">Phosphoprotein</keyword>
<dbReference type="Gene3D" id="3.30.450.20">
    <property type="entry name" value="PAS domain"/>
    <property type="match status" value="3"/>
</dbReference>
<dbReference type="InterPro" id="IPR035965">
    <property type="entry name" value="PAS-like_dom_sf"/>
</dbReference>
<evidence type="ECO:0000313" key="16">
    <source>
        <dbReference type="Proteomes" id="UP000636888"/>
    </source>
</evidence>
<dbReference type="Pfam" id="PF22588">
    <property type="entry name" value="dCache_1_like"/>
    <property type="match status" value="1"/>
</dbReference>
<dbReference type="Gene3D" id="3.30.450.40">
    <property type="match status" value="1"/>
</dbReference>
<dbReference type="SUPFAM" id="SSF47384">
    <property type="entry name" value="Homodimeric domain of signal transducing histidine kinase"/>
    <property type="match status" value="1"/>
</dbReference>
<keyword evidence="16" id="KW-1185">Reference proteome</keyword>
<dbReference type="PROSITE" id="PS50109">
    <property type="entry name" value="HIS_KIN"/>
    <property type="match status" value="1"/>
</dbReference>
<evidence type="ECO:0000313" key="15">
    <source>
        <dbReference type="EMBL" id="MBJ6724222.1"/>
    </source>
</evidence>
<dbReference type="PROSITE" id="PS50113">
    <property type="entry name" value="PAC"/>
    <property type="match status" value="1"/>
</dbReference>
<gene>
    <name evidence="15" type="ORF">JFN93_05855</name>
</gene>
<dbReference type="EMBL" id="JAEMHM010000004">
    <property type="protein sequence ID" value="MBJ6724222.1"/>
    <property type="molecule type" value="Genomic_DNA"/>
</dbReference>
<dbReference type="InterPro" id="IPR000700">
    <property type="entry name" value="PAS-assoc_C"/>
</dbReference>
<evidence type="ECO:0000256" key="2">
    <source>
        <dbReference type="ARBA" id="ARBA00012438"/>
    </source>
</evidence>
<dbReference type="SUPFAM" id="SSF55785">
    <property type="entry name" value="PYP-like sensor domain (PAS domain)"/>
    <property type="match status" value="1"/>
</dbReference>
<keyword evidence="4" id="KW-0808">Transferase</keyword>
<dbReference type="InterPro" id="IPR001789">
    <property type="entry name" value="Sig_transdc_resp-reg_receiver"/>
</dbReference>
<dbReference type="SMART" id="SM00065">
    <property type="entry name" value="GAF"/>
    <property type="match status" value="1"/>
</dbReference>
<dbReference type="Pfam" id="PF13426">
    <property type="entry name" value="PAS_9"/>
    <property type="match status" value="1"/>
</dbReference>
<feature type="modified residue" description="4-aspartylphosphate" evidence="9">
    <location>
        <position position="931"/>
    </location>
</feature>
<dbReference type="SUPFAM" id="SSF52172">
    <property type="entry name" value="CheY-like"/>
    <property type="match status" value="1"/>
</dbReference>
<protein>
    <recommendedName>
        <fullName evidence="2">histidine kinase</fullName>
        <ecNumber evidence="2">2.7.13.3</ecNumber>
    </recommendedName>
</protein>
<dbReference type="Gene3D" id="3.40.50.2300">
    <property type="match status" value="1"/>
</dbReference>
<evidence type="ECO:0000256" key="6">
    <source>
        <dbReference type="ARBA" id="ARBA00022777"/>
    </source>
</evidence>
<dbReference type="Gene3D" id="3.30.565.10">
    <property type="entry name" value="Histidine kinase-like ATPase, C-terminal domain"/>
    <property type="match status" value="1"/>
</dbReference>
<comment type="caution">
    <text evidence="15">The sequence shown here is derived from an EMBL/GenBank/DDBJ whole genome shotgun (WGS) entry which is preliminary data.</text>
</comment>
<dbReference type="InterPro" id="IPR003018">
    <property type="entry name" value="GAF"/>
</dbReference>
<evidence type="ECO:0000256" key="4">
    <source>
        <dbReference type="ARBA" id="ARBA00022679"/>
    </source>
</evidence>
<dbReference type="Pfam" id="PF00072">
    <property type="entry name" value="Response_reg"/>
    <property type="match status" value="1"/>
</dbReference>
<dbReference type="RefSeq" id="WP_199383063.1">
    <property type="nucleotide sequence ID" value="NZ_JAEMHM010000004.1"/>
</dbReference>
<dbReference type="InterPro" id="IPR011006">
    <property type="entry name" value="CheY-like_superfamily"/>
</dbReference>
<feature type="domain" description="Histidine kinase" evidence="11">
    <location>
        <begin position="637"/>
        <end position="859"/>
    </location>
</feature>
<feature type="transmembrane region" description="Helical" evidence="10">
    <location>
        <begin position="12"/>
        <end position="33"/>
    </location>
</feature>
<dbReference type="InterPro" id="IPR054327">
    <property type="entry name" value="His-kinase-like_sensor"/>
</dbReference>
<dbReference type="InterPro" id="IPR036890">
    <property type="entry name" value="HATPase_C_sf"/>
</dbReference>
<dbReference type="SMART" id="SM00387">
    <property type="entry name" value="HATPase_c"/>
    <property type="match status" value="1"/>
</dbReference>
<dbReference type="PRINTS" id="PR00344">
    <property type="entry name" value="BCTRLSENSOR"/>
</dbReference>
<reference evidence="15" key="1">
    <citation type="submission" date="2020-12" db="EMBL/GenBank/DDBJ databases">
        <title>Geomonas sp. Red875, isolated from river sediment.</title>
        <authorList>
            <person name="Xu Z."/>
            <person name="Zhang Z."/>
            <person name="Masuda Y."/>
            <person name="Itoh H."/>
            <person name="Senoo K."/>
        </authorList>
    </citation>
    <scope>NUCLEOTIDE SEQUENCE</scope>
    <source>
        <strain evidence="15">Red875</strain>
    </source>
</reference>
<evidence type="ECO:0000259" key="14">
    <source>
        <dbReference type="PROSITE" id="PS50113"/>
    </source>
</evidence>
<dbReference type="CDD" id="cd00130">
    <property type="entry name" value="PAS"/>
    <property type="match status" value="1"/>
</dbReference>
<dbReference type="AlphaFoldDB" id="A0A8J7LY74"/>
<evidence type="ECO:0000256" key="9">
    <source>
        <dbReference type="PROSITE-ProRule" id="PRU00169"/>
    </source>
</evidence>
<dbReference type="InterPro" id="IPR000014">
    <property type="entry name" value="PAS"/>
</dbReference>
<evidence type="ECO:0000256" key="5">
    <source>
        <dbReference type="ARBA" id="ARBA00022741"/>
    </source>
</evidence>
<dbReference type="GO" id="GO:0005524">
    <property type="term" value="F:ATP binding"/>
    <property type="evidence" value="ECO:0007669"/>
    <property type="project" value="UniProtKB-KW"/>
</dbReference>
<feature type="domain" description="Response regulatory" evidence="12">
    <location>
        <begin position="880"/>
        <end position="996"/>
    </location>
</feature>
<dbReference type="Proteomes" id="UP000636888">
    <property type="component" value="Unassembled WGS sequence"/>
</dbReference>
<sequence length="1001" mass="111090">MHDFNIDQFKYRIRLFVELIIVALFCFSAWSIISDRKAALVTAEHNVTGYARALAEHSESAFAESDRVLRDLLYDMKRESKERALGTQELFLELRRQAADSPQIGALFLVDKNGTMYSNSNEFPPRPISVVDREYFQFYLHHPEAELTISKPVMSRLVNRWRFNLMRPMSRPGEPFSGIAAVAFEVGYFQSFFTSASLGPSGRIALVRNDGAPLVCEPMIKNVFDVDMGNSVLFRDKLPVAPSGSYRVDRGALDGKARIVAYQRLKRFPVVSLVSVSEAEVLAPWERRALQQLLLTVAISFILGYLTRLILRHLDRLKFTIALVEGQQEQLKVKAALMEAANDAIVQTETTGKLIQFNPALCQMTGFSNEELSRMKLQDIVTEESAREFAFAMDLLKERDSISYESAFQTKEGGSVPVEVHSLNMTSDSRPLVLNIARDITQRKQSERREQDRLKILEELATGGGLPDLLNAIVRFVEQQSPGALCSVLLFDEDKGRLRHGAAPSLPDFYNKAVDGILIGMGVGSCGTAAFLKKRVVVEDVVGHPHWKGFQPVLDAGLRACWSEPILASDGKLIGTFAIYNREPKAPGPEEIALIESAAHLASLAIERSRGDENRKRLEEQLLHVQKIDAIGQLAAGVAHDFNNLLTPILVYAGLLRTTVTDEKQMKKADGIASAALKAKELTQKLLSFGRKQMLHKEVLDLNEVVRSFEEIITRTVRESIVVDLELSPEPLEVNADRGQLEQILLNLVVNAQDAIRGNGTVTVRSERKELEKGFVRPRPGLKVGTYCHLSFSDNGCGMDENTLQHIFEPFFTTKPVGEGTGLGLATIYGIVKQHEGYIEVQSRVGEGSTFDIYLPAAAGAAKPAPEPAPVRRREGAQGTVLVVEDNEMIREMAVELLASAGYQVLVAEQPLQAIELVHETQERIDLLVTDVVMPQMNGPELYATLVQIRPELPVLYMSGYAEDVAAGDQMKWSSGDLLRKPFTSDTFLDYVGRKLGALPG</sequence>
<comment type="catalytic activity">
    <reaction evidence="1">
        <text>ATP + protein L-histidine = ADP + protein N-phospho-L-histidine.</text>
        <dbReference type="EC" id="2.7.13.3"/>
    </reaction>
</comment>
<dbReference type="NCBIfam" id="TIGR00229">
    <property type="entry name" value="sensory_box"/>
    <property type="match status" value="1"/>
</dbReference>
<dbReference type="PROSITE" id="PS50112">
    <property type="entry name" value="PAS"/>
    <property type="match status" value="1"/>
</dbReference>
<dbReference type="InterPro" id="IPR004358">
    <property type="entry name" value="Sig_transdc_His_kin-like_C"/>
</dbReference>
<keyword evidence="6" id="KW-0418">Kinase</keyword>
<dbReference type="InterPro" id="IPR036097">
    <property type="entry name" value="HisK_dim/P_sf"/>
</dbReference>
<dbReference type="InterPro" id="IPR003594">
    <property type="entry name" value="HATPase_dom"/>
</dbReference>
<proteinExistence type="predicted"/>